<dbReference type="GO" id="GO:0000166">
    <property type="term" value="F:nucleotide binding"/>
    <property type="evidence" value="ECO:0007669"/>
    <property type="project" value="UniProtKB-KW"/>
</dbReference>
<evidence type="ECO:0000256" key="5">
    <source>
        <dbReference type="ARBA" id="ARBA00032644"/>
    </source>
</evidence>
<dbReference type="InterPro" id="IPR015797">
    <property type="entry name" value="NUDIX_hydrolase-like_dom_sf"/>
</dbReference>
<sequence length="188" mass="21865">MIGGIRHMQKILSAGIIVFRRTREGVKFLILYHGRNYWNFPKGKIESEERSWQTALREVREETGLKSTELSFVGGFKTHERFTYRRGKDRVFKLVTLYLAETNQPRIVVSHEHEGYGWFTFGEAKKVLSKYQDSLNILTRAYDFLRSKGIPSRERNTQGPSTHVQRSSHPRRPVPSVQGSGEHNEQKS</sequence>
<feature type="domain" description="Nudix hydrolase" evidence="7">
    <location>
        <begin position="9"/>
        <end position="141"/>
    </location>
</feature>
<dbReference type="Proteomes" id="UP000231157">
    <property type="component" value="Unassembled WGS sequence"/>
</dbReference>
<evidence type="ECO:0000256" key="1">
    <source>
        <dbReference type="ARBA" id="ARBA00005582"/>
    </source>
</evidence>
<dbReference type="InterPro" id="IPR051325">
    <property type="entry name" value="Nudix_hydrolase_domain"/>
</dbReference>
<evidence type="ECO:0000313" key="9">
    <source>
        <dbReference type="Proteomes" id="UP000231157"/>
    </source>
</evidence>
<reference evidence="9" key="1">
    <citation type="submission" date="2017-09" db="EMBL/GenBank/DDBJ databases">
        <title>Depth-based differentiation of microbial function through sediment-hosted aquifers and enrichment of novel symbionts in the deep terrestrial subsurface.</title>
        <authorList>
            <person name="Probst A.J."/>
            <person name="Ladd B."/>
            <person name="Jarett J.K."/>
            <person name="Geller-Mcgrath D.E."/>
            <person name="Sieber C.M.K."/>
            <person name="Emerson J.B."/>
            <person name="Anantharaman K."/>
            <person name="Thomas B.C."/>
            <person name="Malmstrom R."/>
            <person name="Stieglmeier M."/>
            <person name="Klingl A."/>
            <person name="Woyke T."/>
            <person name="Ryan C.M."/>
            <person name="Banfield J.F."/>
        </authorList>
    </citation>
    <scope>NUCLEOTIDE SEQUENCE [LARGE SCALE GENOMIC DNA]</scope>
</reference>
<organism evidence="8 9">
    <name type="scientific">Candidatus Harrisonbacteria bacterium CG10_big_fil_rev_8_21_14_0_10_40_38</name>
    <dbReference type="NCBI Taxonomy" id="1974583"/>
    <lineage>
        <taxon>Bacteria</taxon>
        <taxon>Candidatus Harrisoniibacteriota</taxon>
    </lineage>
</organism>
<dbReference type="GO" id="GO:0004081">
    <property type="term" value="F:bis(5'-nucleosyl)-tetraphosphatase (asymmetrical) activity"/>
    <property type="evidence" value="ECO:0007669"/>
    <property type="project" value="TreeGrafter"/>
</dbReference>
<name>A0A2H0URJ6_9BACT</name>
<evidence type="ECO:0000256" key="2">
    <source>
        <dbReference type="ARBA" id="ARBA00018911"/>
    </source>
</evidence>
<gene>
    <name evidence="8" type="ORF">COU07_03885</name>
</gene>
<dbReference type="GO" id="GO:0006754">
    <property type="term" value="P:ATP biosynthetic process"/>
    <property type="evidence" value="ECO:0007669"/>
    <property type="project" value="TreeGrafter"/>
</dbReference>
<evidence type="ECO:0000313" key="8">
    <source>
        <dbReference type="EMBL" id="PIR89003.1"/>
    </source>
</evidence>
<accession>A0A2H0URJ6</accession>
<comment type="caution">
    <text evidence="8">The sequence shown here is derived from an EMBL/GenBank/DDBJ whole genome shotgun (WGS) entry which is preliminary data.</text>
</comment>
<keyword evidence="3" id="KW-0547">Nucleotide-binding</keyword>
<dbReference type="PANTHER" id="PTHR21340">
    <property type="entry name" value="DIADENOSINE 5,5-P1,P4-TETRAPHOSPHATE PYROPHOSPHOHYDROLASE MUTT"/>
    <property type="match status" value="1"/>
</dbReference>
<dbReference type="PROSITE" id="PS00893">
    <property type="entry name" value="NUDIX_BOX"/>
    <property type="match status" value="1"/>
</dbReference>
<dbReference type="CDD" id="cd03428">
    <property type="entry name" value="NUDIX_Ap4A_Nudt2"/>
    <property type="match status" value="1"/>
</dbReference>
<evidence type="ECO:0000256" key="6">
    <source>
        <dbReference type="SAM" id="MobiDB-lite"/>
    </source>
</evidence>
<dbReference type="AlphaFoldDB" id="A0A2H0URJ6"/>
<keyword evidence="4 8" id="KW-0378">Hydrolase</keyword>
<dbReference type="PROSITE" id="PS51462">
    <property type="entry name" value="NUDIX"/>
    <property type="match status" value="1"/>
</dbReference>
<dbReference type="InterPro" id="IPR000086">
    <property type="entry name" value="NUDIX_hydrolase_dom"/>
</dbReference>
<proteinExistence type="inferred from homology"/>
<dbReference type="PANTHER" id="PTHR21340:SF0">
    <property type="entry name" value="BIS(5'-NUCLEOSYL)-TETRAPHOSPHATASE [ASYMMETRICAL]"/>
    <property type="match status" value="1"/>
</dbReference>
<dbReference type="SUPFAM" id="SSF55811">
    <property type="entry name" value="Nudix"/>
    <property type="match status" value="1"/>
</dbReference>
<dbReference type="InterPro" id="IPR020084">
    <property type="entry name" value="NUDIX_hydrolase_CS"/>
</dbReference>
<dbReference type="Pfam" id="PF00293">
    <property type="entry name" value="NUDIX"/>
    <property type="match status" value="1"/>
</dbReference>
<evidence type="ECO:0000259" key="7">
    <source>
        <dbReference type="PROSITE" id="PS51462"/>
    </source>
</evidence>
<evidence type="ECO:0000256" key="3">
    <source>
        <dbReference type="ARBA" id="ARBA00022741"/>
    </source>
</evidence>
<dbReference type="EMBL" id="PFAZ01000009">
    <property type="protein sequence ID" value="PIR89003.1"/>
    <property type="molecule type" value="Genomic_DNA"/>
</dbReference>
<dbReference type="InterPro" id="IPR003565">
    <property type="entry name" value="Tetra_PHTase"/>
</dbReference>
<dbReference type="Gene3D" id="3.90.79.10">
    <property type="entry name" value="Nucleoside Triphosphate Pyrophosphohydrolase"/>
    <property type="match status" value="1"/>
</dbReference>
<evidence type="ECO:0000256" key="4">
    <source>
        <dbReference type="ARBA" id="ARBA00022801"/>
    </source>
</evidence>
<feature type="region of interest" description="Disordered" evidence="6">
    <location>
        <begin position="149"/>
        <end position="188"/>
    </location>
</feature>
<protein>
    <recommendedName>
        <fullName evidence="2">Bis(5'-nucleosyl)-tetraphosphatase [asymmetrical]</fullName>
    </recommendedName>
    <alternativeName>
        <fullName evidence="5">Diadenosine 5',5'''-P1,P4-tetraphosphate asymmetrical hydrolase</fullName>
    </alternativeName>
</protein>
<comment type="similarity">
    <text evidence="1">Belongs to the Nudix hydrolase family.</text>
</comment>
<dbReference type="GO" id="GO:0006167">
    <property type="term" value="P:AMP biosynthetic process"/>
    <property type="evidence" value="ECO:0007669"/>
    <property type="project" value="TreeGrafter"/>
</dbReference>